<dbReference type="OrthoDB" id="2115692at2759"/>
<accession>A0A226EK55</accession>
<evidence type="ECO:0000256" key="12">
    <source>
        <dbReference type="ARBA" id="ARBA00052335"/>
    </source>
</evidence>
<dbReference type="InterPro" id="IPR000182">
    <property type="entry name" value="GNAT_dom"/>
</dbReference>
<gene>
    <name evidence="15" type="ORF">Fcan01_06896</name>
</gene>
<dbReference type="InterPro" id="IPR016181">
    <property type="entry name" value="Acyl_CoA_acyltransferase"/>
</dbReference>
<dbReference type="AlphaFoldDB" id="A0A226EK55"/>
<dbReference type="PANTHER" id="PTHR20905:SF1">
    <property type="entry name" value="AT07410P-RELATED"/>
    <property type="match status" value="1"/>
</dbReference>
<evidence type="ECO:0000256" key="11">
    <source>
        <dbReference type="ARBA" id="ARBA00052178"/>
    </source>
</evidence>
<dbReference type="PANTHER" id="PTHR20905">
    <property type="entry name" value="N-ACETYLTRANSFERASE-RELATED"/>
    <property type="match status" value="1"/>
</dbReference>
<evidence type="ECO:0000259" key="14">
    <source>
        <dbReference type="Pfam" id="PF00583"/>
    </source>
</evidence>
<evidence type="ECO:0000256" key="8">
    <source>
        <dbReference type="ARBA" id="ARBA00051284"/>
    </source>
</evidence>
<proteinExistence type="inferred from homology"/>
<keyword evidence="16" id="KW-1185">Reference proteome</keyword>
<comment type="catalytic activity">
    <reaction evidence="11">
        <text>serotonin + hexadecanoyl-CoA = N-hexadecanoyl-serotonin + CoA + H(+)</text>
        <dbReference type="Rhea" id="RHEA:51384"/>
        <dbReference type="ChEBI" id="CHEBI:15378"/>
        <dbReference type="ChEBI" id="CHEBI:57287"/>
        <dbReference type="ChEBI" id="CHEBI:57379"/>
        <dbReference type="ChEBI" id="CHEBI:134059"/>
        <dbReference type="ChEBI" id="CHEBI:350546"/>
    </reaction>
    <physiologicalReaction direction="left-to-right" evidence="11">
        <dbReference type="Rhea" id="RHEA:51385"/>
    </physiologicalReaction>
</comment>
<organism evidence="15 16">
    <name type="scientific">Folsomia candida</name>
    <name type="common">Springtail</name>
    <dbReference type="NCBI Taxonomy" id="158441"/>
    <lineage>
        <taxon>Eukaryota</taxon>
        <taxon>Metazoa</taxon>
        <taxon>Ecdysozoa</taxon>
        <taxon>Arthropoda</taxon>
        <taxon>Hexapoda</taxon>
        <taxon>Collembola</taxon>
        <taxon>Entomobryomorpha</taxon>
        <taxon>Isotomoidea</taxon>
        <taxon>Isotomidae</taxon>
        <taxon>Proisotominae</taxon>
        <taxon>Folsomia</taxon>
    </lineage>
</organism>
<comment type="pathway">
    <text evidence="3">Aromatic compound metabolism; melatonin biosynthesis; melatonin from serotonin: step 1/2.</text>
</comment>
<evidence type="ECO:0000256" key="3">
    <source>
        <dbReference type="ARBA" id="ARBA00037926"/>
    </source>
</evidence>
<sequence length="228" mass="26680">MAPPPFSPTVLGRWKQFEFQMITDPSQYPSVLEHLHNNFFRSTPLTQGLDYSKEYFDEFDKIYLTTLPQNLSFAAVDVETNEIAGLRITYVQDKELERTFEYLGFETPQMKIMQKIMGTVNHNSKIYETYGIDSFVNFYTACVDPKYRGQGLASEMYNQALAFVRQRKDFHYVKSNLTSPYTRKICHKFGFTELARVYYNDFRDENGIPLLNGATDDEFVAFMCLKLR</sequence>
<protein>
    <recommendedName>
        <fullName evidence="5">aralkylamine N-acetyltransferase</fullName>
        <ecNumber evidence="5">2.3.1.87</ecNumber>
    </recommendedName>
</protein>
<evidence type="ECO:0000313" key="16">
    <source>
        <dbReference type="Proteomes" id="UP000198287"/>
    </source>
</evidence>
<keyword evidence="1 15" id="KW-0808">Transferase</keyword>
<dbReference type="SUPFAM" id="SSF55729">
    <property type="entry name" value="Acyl-CoA N-acyltransferases (Nat)"/>
    <property type="match status" value="1"/>
</dbReference>
<dbReference type="OMA" id="ITEDRYE"/>
<dbReference type="Proteomes" id="UP000198287">
    <property type="component" value="Unassembled WGS sequence"/>
</dbReference>
<dbReference type="Gene3D" id="3.40.630.30">
    <property type="match status" value="1"/>
</dbReference>
<evidence type="ECO:0000256" key="7">
    <source>
        <dbReference type="ARBA" id="ARBA00050849"/>
    </source>
</evidence>
<reference evidence="15 16" key="1">
    <citation type="submission" date="2015-12" db="EMBL/GenBank/DDBJ databases">
        <title>The genome of Folsomia candida.</title>
        <authorList>
            <person name="Faddeeva A."/>
            <person name="Derks M.F."/>
            <person name="Anvar Y."/>
            <person name="Smit S."/>
            <person name="Van Straalen N."/>
            <person name="Roelofs D."/>
        </authorList>
    </citation>
    <scope>NUCLEOTIDE SEQUENCE [LARGE SCALE GENOMIC DNA]</scope>
    <source>
        <strain evidence="15 16">VU population</strain>
        <tissue evidence="15">Whole body</tissue>
    </source>
</reference>
<comment type="catalytic activity">
    <reaction evidence="9">
        <text>dopamine + acetyl-CoA = N-acetyldopamine + CoA + H(+)</text>
        <dbReference type="Rhea" id="RHEA:51388"/>
        <dbReference type="ChEBI" id="CHEBI:15378"/>
        <dbReference type="ChEBI" id="CHEBI:57287"/>
        <dbReference type="ChEBI" id="CHEBI:57288"/>
        <dbReference type="ChEBI" id="CHEBI:59905"/>
        <dbReference type="ChEBI" id="CHEBI:125678"/>
    </reaction>
    <physiologicalReaction direction="left-to-right" evidence="9">
        <dbReference type="Rhea" id="RHEA:51389"/>
    </physiologicalReaction>
</comment>
<comment type="catalytic activity">
    <reaction evidence="8">
        <text>serotonin + (5Z,8Z,11Z,14Z)-eicosatetraenoyl-CoA = N-[(5Z,8Z,11Z,14Z)-eicosatetraenoyl]-serotonin + CoA + H(+)</text>
        <dbReference type="Rhea" id="RHEA:51396"/>
        <dbReference type="ChEBI" id="CHEBI:15378"/>
        <dbReference type="ChEBI" id="CHEBI:57287"/>
        <dbReference type="ChEBI" id="CHEBI:57368"/>
        <dbReference type="ChEBI" id="CHEBI:132255"/>
        <dbReference type="ChEBI" id="CHEBI:350546"/>
    </reaction>
    <physiologicalReaction direction="left-to-right" evidence="8">
        <dbReference type="Rhea" id="RHEA:51397"/>
    </physiologicalReaction>
</comment>
<dbReference type="EMBL" id="LNIX01000003">
    <property type="protein sequence ID" value="OXA58093.1"/>
    <property type="molecule type" value="Genomic_DNA"/>
</dbReference>
<evidence type="ECO:0000313" key="15">
    <source>
        <dbReference type="EMBL" id="OXA58093.1"/>
    </source>
</evidence>
<evidence type="ECO:0000256" key="1">
    <source>
        <dbReference type="ARBA" id="ARBA00022679"/>
    </source>
</evidence>
<comment type="catalytic activity">
    <reaction evidence="6">
        <text>dopamine + (9Z)-octadecenoyl-CoA = N-(9Z-octadecanoyl)-dopamine + CoA + H(+)</text>
        <dbReference type="Rhea" id="RHEA:51380"/>
        <dbReference type="ChEBI" id="CHEBI:15378"/>
        <dbReference type="ChEBI" id="CHEBI:31883"/>
        <dbReference type="ChEBI" id="CHEBI:57287"/>
        <dbReference type="ChEBI" id="CHEBI:57387"/>
        <dbReference type="ChEBI" id="CHEBI:59905"/>
    </reaction>
    <physiologicalReaction direction="left-to-right" evidence="6">
        <dbReference type="Rhea" id="RHEA:51381"/>
    </physiologicalReaction>
</comment>
<evidence type="ECO:0000256" key="9">
    <source>
        <dbReference type="ARBA" id="ARBA00051711"/>
    </source>
</evidence>
<comment type="catalytic activity">
    <reaction evidence="12">
        <text>dopamine + hexadecanoyl-CoA = N-hexadecanoyl-dopamine + CoA + H(+)</text>
        <dbReference type="Rhea" id="RHEA:51376"/>
        <dbReference type="ChEBI" id="CHEBI:15378"/>
        <dbReference type="ChEBI" id="CHEBI:57287"/>
        <dbReference type="ChEBI" id="CHEBI:57379"/>
        <dbReference type="ChEBI" id="CHEBI:59905"/>
        <dbReference type="ChEBI" id="CHEBI:134058"/>
    </reaction>
    <physiologicalReaction direction="left-to-right" evidence="12">
        <dbReference type="Rhea" id="RHEA:51377"/>
    </physiologicalReaction>
</comment>
<evidence type="ECO:0000256" key="4">
    <source>
        <dbReference type="ARBA" id="ARBA00038182"/>
    </source>
</evidence>
<evidence type="ECO:0000256" key="10">
    <source>
        <dbReference type="ARBA" id="ARBA00051823"/>
    </source>
</evidence>
<comment type="catalytic activity">
    <reaction evidence="7">
        <text>serotonin + octadecanoyl-CoA = N-octadecanoyl-serotonin + CoA + H(+)</text>
        <dbReference type="Rhea" id="RHEA:51400"/>
        <dbReference type="ChEBI" id="CHEBI:15378"/>
        <dbReference type="ChEBI" id="CHEBI:57287"/>
        <dbReference type="ChEBI" id="CHEBI:57394"/>
        <dbReference type="ChEBI" id="CHEBI:134065"/>
        <dbReference type="ChEBI" id="CHEBI:350546"/>
    </reaction>
    <physiologicalReaction direction="left-to-right" evidence="7">
        <dbReference type="Rhea" id="RHEA:51401"/>
    </physiologicalReaction>
</comment>
<dbReference type="Pfam" id="PF00583">
    <property type="entry name" value="Acetyltransf_1"/>
    <property type="match status" value="1"/>
</dbReference>
<dbReference type="FunFam" id="3.40.630.30:FF:000046">
    <property type="entry name" value="Dopamine N-acetyltransferase"/>
    <property type="match status" value="1"/>
</dbReference>
<feature type="domain" description="N-acetyltransferase" evidence="14">
    <location>
        <begin position="140"/>
        <end position="175"/>
    </location>
</feature>
<evidence type="ECO:0000256" key="13">
    <source>
        <dbReference type="ARBA" id="ARBA00052491"/>
    </source>
</evidence>
<evidence type="ECO:0000256" key="5">
    <source>
        <dbReference type="ARBA" id="ARBA00039114"/>
    </source>
</evidence>
<comment type="caution">
    <text evidence="15">The sequence shown here is derived from an EMBL/GenBank/DDBJ whole genome shotgun (WGS) entry which is preliminary data.</text>
</comment>
<comment type="catalytic activity">
    <reaction evidence="10">
        <text>serotonin + (9Z)-octadecenoyl-CoA = N-(9Z-octadecenoyl)-serotonin + CoA + H(+)</text>
        <dbReference type="Rhea" id="RHEA:51392"/>
        <dbReference type="ChEBI" id="CHEBI:15378"/>
        <dbReference type="ChEBI" id="CHEBI:57287"/>
        <dbReference type="ChEBI" id="CHEBI:57387"/>
        <dbReference type="ChEBI" id="CHEBI:134064"/>
        <dbReference type="ChEBI" id="CHEBI:350546"/>
    </reaction>
    <physiologicalReaction direction="left-to-right" evidence="10">
        <dbReference type="Rhea" id="RHEA:51393"/>
    </physiologicalReaction>
</comment>
<comment type="similarity">
    <text evidence="4">Belongs to the acetyltransferase family. AANAT subfamily.</text>
</comment>
<evidence type="ECO:0000256" key="6">
    <source>
        <dbReference type="ARBA" id="ARBA00050189"/>
    </source>
</evidence>
<dbReference type="CDD" id="cd04301">
    <property type="entry name" value="NAT_SF"/>
    <property type="match status" value="1"/>
</dbReference>
<dbReference type="GO" id="GO:0004059">
    <property type="term" value="F:aralkylamine N-acetyltransferase activity"/>
    <property type="evidence" value="ECO:0007669"/>
    <property type="project" value="UniProtKB-EC"/>
</dbReference>
<comment type="catalytic activity">
    <reaction evidence="13">
        <text>serotonin + acetyl-CoA = N-acetylserotonin + CoA + H(+)</text>
        <dbReference type="Rhea" id="RHEA:25217"/>
        <dbReference type="ChEBI" id="CHEBI:15378"/>
        <dbReference type="ChEBI" id="CHEBI:17697"/>
        <dbReference type="ChEBI" id="CHEBI:57287"/>
        <dbReference type="ChEBI" id="CHEBI:57288"/>
        <dbReference type="ChEBI" id="CHEBI:350546"/>
        <dbReference type="EC" id="2.3.1.87"/>
    </reaction>
    <physiologicalReaction direction="left-to-right" evidence="13">
        <dbReference type="Rhea" id="RHEA:25218"/>
    </physiologicalReaction>
</comment>
<name>A0A226EK55_FOLCA</name>
<keyword evidence="2" id="KW-0012">Acyltransferase</keyword>
<evidence type="ECO:0000256" key="2">
    <source>
        <dbReference type="ARBA" id="ARBA00023315"/>
    </source>
</evidence>
<dbReference type="EC" id="2.3.1.87" evidence="5"/>